<evidence type="ECO:0000259" key="1">
    <source>
        <dbReference type="Pfam" id="PF04179"/>
    </source>
</evidence>
<dbReference type="InterPro" id="IPR007306">
    <property type="entry name" value="Rit1"/>
</dbReference>
<name>A0AB34JH92_PRYPA</name>
<protein>
    <recommendedName>
        <fullName evidence="5">Initiator tRNA phosphoribosyl transferase</fullName>
    </recommendedName>
</protein>
<dbReference type="Pfam" id="PF04179">
    <property type="entry name" value="Init_tRNA_PT"/>
    <property type="match status" value="1"/>
</dbReference>
<comment type="caution">
    <text evidence="3">The sequence shown here is derived from an EMBL/GenBank/DDBJ whole genome shotgun (WGS) entry which is preliminary data.</text>
</comment>
<evidence type="ECO:0000313" key="3">
    <source>
        <dbReference type="EMBL" id="KAL1520894.1"/>
    </source>
</evidence>
<feature type="domain" description="Rit1 DUSP-like" evidence="1">
    <location>
        <begin position="459"/>
        <end position="570"/>
    </location>
</feature>
<evidence type="ECO:0000313" key="4">
    <source>
        <dbReference type="Proteomes" id="UP001515480"/>
    </source>
</evidence>
<gene>
    <name evidence="3" type="ORF">AB1Y20_022455</name>
</gene>
<evidence type="ECO:0008006" key="5">
    <source>
        <dbReference type="Google" id="ProtNLM"/>
    </source>
</evidence>
<reference evidence="3 4" key="1">
    <citation type="journal article" date="2024" name="Science">
        <title>Giant polyketide synthase enzymes in the biosynthesis of giant marine polyether toxins.</title>
        <authorList>
            <person name="Fallon T.R."/>
            <person name="Shende V.V."/>
            <person name="Wierzbicki I.H."/>
            <person name="Pendleton A.L."/>
            <person name="Watervoot N.F."/>
            <person name="Auber R.P."/>
            <person name="Gonzalez D.J."/>
            <person name="Wisecaver J.H."/>
            <person name="Moore B.S."/>
        </authorList>
    </citation>
    <scope>NUCLEOTIDE SEQUENCE [LARGE SCALE GENOMIC DNA]</scope>
    <source>
        <strain evidence="3 4">12B1</strain>
    </source>
</reference>
<sequence>MEQDSLPFTSGGVFSVTRELKKLLRADRISHLRSIDLDTHFVLSVHRARLSPPLFANLRCGVWYVPPALSAGGCYFKSTDGHDGSWSFSITRINLQVALAAASHGSVMIVDSTRTGKRFPDALAKTVPIWCCVINRALALRTDAPPPTGGGASGWDERLWLPAWITAAEASHIEKRMNEWVAALHRPALAPVLQRLRQCLLKPLRPVWCCPHRDAPGGEPQWEAGRAVDRIHSTAHGNRADGRHGNGGCVPHDAPDPSPGYYAVLCVCASAVCSSEASREHRSWTYVQGAGDDEENWARGLRPEQWWRWRAHLLERSALSGSEAELELEHLQADDAHASLQPGQSFAVESCDDTRTLPASVSASASPPRLPTALWDSGVCVGSAACIGLGSLWEHVDAILHVGSASSFSTVSASLGLREDHQSETNTSSASDGGEADCDTCPSSYHGELVLASGRVLRCCHVPIEEGKRAQPSKDWWQRVVLPTCLVFARKELVETRSIFVCCDRGEDRAPAVALAVLLAFFNSDAVTRQLDGPCRALTKEEVRGRMALLQSVHADARVPRLFHKELNAFFVAPAGGWTGLRRPQAG</sequence>
<dbReference type="GO" id="GO:0019988">
    <property type="term" value="P:charged-tRNA amino acid modification"/>
    <property type="evidence" value="ECO:0007669"/>
    <property type="project" value="InterPro"/>
</dbReference>
<organism evidence="3 4">
    <name type="scientific">Prymnesium parvum</name>
    <name type="common">Toxic golden alga</name>
    <dbReference type="NCBI Taxonomy" id="97485"/>
    <lineage>
        <taxon>Eukaryota</taxon>
        <taxon>Haptista</taxon>
        <taxon>Haptophyta</taxon>
        <taxon>Prymnesiophyceae</taxon>
        <taxon>Prymnesiales</taxon>
        <taxon>Prymnesiaceae</taxon>
        <taxon>Prymnesium</taxon>
    </lineage>
</organism>
<dbReference type="AlphaFoldDB" id="A0AB34JH92"/>
<feature type="domain" description="Rit1 N-terminal" evidence="2">
    <location>
        <begin position="30"/>
        <end position="317"/>
    </location>
</feature>
<dbReference type="PANTHER" id="PTHR31811">
    <property type="entry name" value="TRNA A64-2'-O-RIBOSYLPHOSPHATE TRANSFERASE"/>
    <property type="match status" value="1"/>
</dbReference>
<dbReference type="EMBL" id="JBGBPQ010000008">
    <property type="protein sequence ID" value="KAL1520894.1"/>
    <property type="molecule type" value="Genomic_DNA"/>
</dbReference>
<evidence type="ECO:0000259" key="2">
    <source>
        <dbReference type="Pfam" id="PF17184"/>
    </source>
</evidence>
<proteinExistence type="predicted"/>
<dbReference type="GO" id="GO:0005737">
    <property type="term" value="C:cytoplasm"/>
    <property type="evidence" value="ECO:0007669"/>
    <property type="project" value="TreeGrafter"/>
</dbReference>
<accession>A0AB34JH92</accession>
<keyword evidence="4" id="KW-1185">Reference proteome</keyword>
<dbReference type="PANTHER" id="PTHR31811:SF0">
    <property type="entry name" value="TRNA A64-2'-O-RIBOSYLPHOSPHATE TRANSFERASE"/>
    <property type="match status" value="1"/>
</dbReference>
<dbReference type="Proteomes" id="UP001515480">
    <property type="component" value="Unassembled WGS sequence"/>
</dbReference>
<dbReference type="GO" id="GO:0043399">
    <property type="term" value="F:tRNA adenosine(64)-2'-O-ribosylphosphate transferase activity"/>
    <property type="evidence" value="ECO:0007669"/>
    <property type="project" value="InterPro"/>
</dbReference>
<dbReference type="Pfam" id="PF17184">
    <property type="entry name" value="Rit1_C"/>
    <property type="match status" value="1"/>
</dbReference>
<dbReference type="InterPro" id="IPR033449">
    <property type="entry name" value="Rit1_N"/>
</dbReference>
<dbReference type="InterPro" id="IPR033421">
    <property type="entry name" value="Rit1_DUSP-like"/>
</dbReference>